<evidence type="ECO:0000313" key="2">
    <source>
        <dbReference type="Proteomes" id="UP000828390"/>
    </source>
</evidence>
<dbReference type="AlphaFoldDB" id="A0A9D4FJY3"/>
<accession>A0A9D4FJY3</accession>
<sequence>MGAEHNQEVALMLFNSYQRPLIKWKAHGPCIMAASFHTKKMRINMDIIHFYILTNDSDGKDKYNLTTDCQP</sequence>
<name>A0A9D4FJY3_DREPO</name>
<evidence type="ECO:0000313" key="1">
    <source>
        <dbReference type="EMBL" id="KAH3799707.1"/>
    </source>
</evidence>
<proteinExistence type="predicted"/>
<comment type="caution">
    <text evidence="1">The sequence shown here is derived from an EMBL/GenBank/DDBJ whole genome shotgun (WGS) entry which is preliminary data.</text>
</comment>
<gene>
    <name evidence="1" type="ORF">DPMN_153319</name>
</gene>
<protein>
    <submittedName>
        <fullName evidence="1">Uncharacterized protein</fullName>
    </submittedName>
</protein>
<organism evidence="1 2">
    <name type="scientific">Dreissena polymorpha</name>
    <name type="common">Zebra mussel</name>
    <name type="synonym">Mytilus polymorpha</name>
    <dbReference type="NCBI Taxonomy" id="45954"/>
    <lineage>
        <taxon>Eukaryota</taxon>
        <taxon>Metazoa</taxon>
        <taxon>Spiralia</taxon>
        <taxon>Lophotrochozoa</taxon>
        <taxon>Mollusca</taxon>
        <taxon>Bivalvia</taxon>
        <taxon>Autobranchia</taxon>
        <taxon>Heteroconchia</taxon>
        <taxon>Euheterodonta</taxon>
        <taxon>Imparidentia</taxon>
        <taxon>Neoheterodontei</taxon>
        <taxon>Myida</taxon>
        <taxon>Dreissenoidea</taxon>
        <taxon>Dreissenidae</taxon>
        <taxon>Dreissena</taxon>
    </lineage>
</organism>
<reference evidence="1" key="1">
    <citation type="journal article" date="2019" name="bioRxiv">
        <title>The Genome of the Zebra Mussel, Dreissena polymorpha: A Resource for Invasive Species Research.</title>
        <authorList>
            <person name="McCartney M.A."/>
            <person name="Auch B."/>
            <person name="Kono T."/>
            <person name="Mallez S."/>
            <person name="Zhang Y."/>
            <person name="Obille A."/>
            <person name="Becker A."/>
            <person name="Abrahante J.E."/>
            <person name="Garbe J."/>
            <person name="Badalamenti J.P."/>
            <person name="Herman A."/>
            <person name="Mangelson H."/>
            <person name="Liachko I."/>
            <person name="Sullivan S."/>
            <person name="Sone E.D."/>
            <person name="Koren S."/>
            <person name="Silverstein K.A.T."/>
            <person name="Beckman K.B."/>
            <person name="Gohl D.M."/>
        </authorList>
    </citation>
    <scope>NUCLEOTIDE SEQUENCE</scope>
    <source>
        <strain evidence="1">Duluth1</strain>
        <tissue evidence="1">Whole animal</tissue>
    </source>
</reference>
<dbReference type="Proteomes" id="UP000828390">
    <property type="component" value="Unassembled WGS sequence"/>
</dbReference>
<keyword evidence="2" id="KW-1185">Reference proteome</keyword>
<dbReference type="EMBL" id="JAIWYP010000007">
    <property type="protein sequence ID" value="KAH3799707.1"/>
    <property type="molecule type" value="Genomic_DNA"/>
</dbReference>
<reference evidence="1" key="2">
    <citation type="submission" date="2020-11" db="EMBL/GenBank/DDBJ databases">
        <authorList>
            <person name="McCartney M.A."/>
            <person name="Auch B."/>
            <person name="Kono T."/>
            <person name="Mallez S."/>
            <person name="Becker A."/>
            <person name="Gohl D.M."/>
            <person name="Silverstein K.A.T."/>
            <person name="Koren S."/>
            <person name="Bechman K.B."/>
            <person name="Herman A."/>
            <person name="Abrahante J.E."/>
            <person name="Garbe J."/>
        </authorList>
    </citation>
    <scope>NUCLEOTIDE SEQUENCE</scope>
    <source>
        <strain evidence="1">Duluth1</strain>
        <tissue evidence="1">Whole animal</tissue>
    </source>
</reference>